<reference evidence="8" key="1">
    <citation type="journal article" date="2019" name="Int. J. Syst. Evol. Microbiol.">
        <title>The Global Catalogue of Microorganisms (GCM) 10K type strain sequencing project: providing services to taxonomists for standard genome sequencing and annotation.</title>
        <authorList>
            <consortium name="The Broad Institute Genomics Platform"/>
            <consortium name="The Broad Institute Genome Sequencing Center for Infectious Disease"/>
            <person name="Wu L."/>
            <person name="Ma J."/>
        </authorList>
    </citation>
    <scope>NUCLEOTIDE SEQUENCE [LARGE SCALE GENOMIC DNA]</scope>
    <source>
        <strain evidence="8">JCM 1417</strain>
    </source>
</reference>
<dbReference type="InterPro" id="IPR000412">
    <property type="entry name" value="ABC_2_transport"/>
</dbReference>
<organism evidence="7 8">
    <name type="scientific">Clostridium subterminale</name>
    <dbReference type="NCBI Taxonomy" id="1550"/>
    <lineage>
        <taxon>Bacteria</taxon>
        <taxon>Bacillati</taxon>
        <taxon>Bacillota</taxon>
        <taxon>Clostridia</taxon>
        <taxon>Eubacteriales</taxon>
        <taxon>Clostridiaceae</taxon>
        <taxon>Clostridium</taxon>
    </lineage>
</organism>
<evidence type="ECO:0000256" key="3">
    <source>
        <dbReference type="ARBA" id="ARBA00022989"/>
    </source>
</evidence>
<keyword evidence="8" id="KW-1185">Reference proteome</keyword>
<dbReference type="EMBL" id="BAAACI010000006">
    <property type="protein sequence ID" value="GAA0772982.1"/>
    <property type="molecule type" value="Genomic_DNA"/>
</dbReference>
<evidence type="ECO:0000256" key="4">
    <source>
        <dbReference type="ARBA" id="ARBA00023136"/>
    </source>
</evidence>
<evidence type="ECO:0000313" key="8">
    <source>
        <dbReference type="Proteomes" id="UP001501047"/>
    </source>
</evidence>
<feature type="transmembrane region" description="Helical" evidence="5">
    <location>
        <begin position="258"/>
        <end position="279"/>
    </location>
</feature>
<evidence type="ECO:0000256" key="1">
    <source>
        <dbReference type="ARBA" id="ARBA00004141"/>
    </source>
</evidence>
<dbReference type="RefSeq" id="WP_343826103.1">
    <property type="nucleotide sequence ID" value="NZ_BAAACI010000006.1"/>
</dbReference>
<evidence type="ECO:0000259" key="6">
    <source>
        <dbReference type="PROSITE" id="PS51012"/>
    </source>
</evidence>
<feature type="transmembrane region" description="Helical" evidence="5">
    <location>
        <begin position="170"/>
        <end position="191"/>
    </location>
</feature>
<feature type="transmembrane region" description="Helical" evidence="5">
    <location>
        <begin position="58"/>
        <end position="80"/>
    </location>
</feature>
<evidence type="ECO:0000256" key="5">
    <source>
        <dbReference type="SAM" id="Phobius"/>
    </source>
</evidence>
<proteinExistence type="predicted"/>
<keyword evidence="3 5" id="KW-1133">Transmembrane helix</keyword>
<dbReference type="InterPro" id="IPR047817">
    <property type="entry name" value="ABC2_TM_bact-type"/>
</dbReference>
<accession>A0ABP3VYK9</accession>
<feature type="transmembrane region" description="Helical" evidence="5">
    <location>
        <begin position="136"/>
        <end position="163"/>
    </location>
</feature>
<keyword evidence="4 5" id="KW-0472">Membrane</keyword>
<name>A0ABP3VYK9_CLOSU</name>
<sequence length="284" mass="31386">MIAFAKRNIKLFFRDKSAVFFSLLSVFIIIGLYALFLGDVWTKSLTEISNARPLMDCWIMAGLIAVTSVTTTMGSFGILVDDKSKKISKDFYSSPIKRSHLVAGYVISSYVIGVIMSIVAFILVQVYFIIGGGEMLSTVVIIKTFGLILLSTFTNTAIVLFIVSFFKSQNAFATASTIIGTLIGFLTGIYLPIGSVSTVVQTIIKLFPVSHAVILFRQVIMEKQLAIAFENMPAQYLTDFNETMGVTFSFNDYTVTPLTSIIILIVTALLFYGLSIWNLSRKNK</sequence>
<dbReference type="InterPro" id="IPR051784">
    <property type="entry name" value="Nod_factor_ABC_transporter"/>
</dbReference>
<gene>
    <name evidence="7" type="ORF">GCM10008908_20380</name>
</gene>
<dbReference type="Pfam" id="PF12698">
    <property type="entry name" value="ABC2_membrane_3"/>
    <property type="match status" value="1"/>
</dbReference>
<dbReference type="InterPro" id="IPR013525">
    <property type="entry name" value="ABC2_TM"/>
</dbReference>
<dbReference type="PANTHER" id="PTHR43229">
    <property type="entry name" value="NODULATION PROTEIN J"/>
    <property type="match status" value="1"/>
</dbReference>
<dbReference type="PROSITE" id="PS51012">
    <property type="entry name" value="ABC_TM2"/>
    <property type="match status" value="1"/>
</dbReference>
<comment type="subcellular location">
    <subcellularLocation>
        <location evidence="1">Membrane</location>
        <topology evidence="1">Multi-pass membrane protein</topology>
    </subcellularLocation>
</comment>
<evidence type="ECO:0000313" key="7">
    <source>
        <dbReference type="EMBL" id="GAA0772982.1"/>
    </source>
</evidence>
<evidence type="ECO:0000256" key="2">
    <source>
        <dbReference type="ARBA" id="ARBA00022692"/>
    </source>
</evidence>
<dbReference type="PIRSF" id="PIRSF006648">
    <property type="entry name" value="DrrB"/>
    <property type="match status" value="1"/>
</dbReference>
<keyword evidence="2 5" id="KW-0812">Transmembrane</keyword>
<protein>
    <submittedName>
        <fullName evidence="7">ABC transporter permease</fullName>
    </submittedName>
</protein>
<dbReference type="Proteomes" id="UP001501047">
    <property type="component" value="Unassembled WGS sequence"/>
</dbReference>
<feature type="transmembrane region" description="Helical" evidence="5">
    <location>
        <begin position="20"/>
        <end position="38"/>
    </location>
</feature>
<comment type="caution">
    <text evidence="7">The sequence shown here is derived from an EMBL/GenBank/DDBJ whole genome shotgun (WGS) entry which is preliminary data.</text>
</comment>
<feature type="transmembrane region" description="Helical" evidence="5">
    <location>
        <begin position="101"/>
        <end position="130"/>
    </location>
</feature>
<feature type="domain" description="ABC transmembrane type-2" evidence="6">
    <location>
        <begin position="17"/>
        <end position="282"/>
    </location>
</feature>
<dbReference type="PANTHER" id="PTHR43229:SF2">
    <property type="entry name" value="NODULATION PROTEIN J"/>
    <property type="match status" value="1"/>
</dbReference>